<feature type="region of interest" description="Disordered" evidence="1">
    <location>
        <begin position="398"/>
        <end position="463"/>
    </location>
</feature>
<feature type="compositionally biased region" description="Low complexity" evidence="1">
    <location>
        <begin position="501"/>
        <end position="510"/>
    </location>
</feature>
<dbReference type="AlphaFoldDB" id="A0A8H3F212"/>
<feature type="region of interest" description="Disordered" evidence="1">
    <location>
        <begin position="1"/>
        <end position="48"/>
    </location>
</feature>
<feature type="compositionally biased region" description="Polar residues" evidence="1">
    <location>
        <begin position="15"/>
        <end position="25"/>
    </location>
</feature>
<feature type="region of interest" description="Disordered" evidence="1">
    <location>
        <begin position="482"/>
        <end position="595"/>
    </location>
</feature>
<feature type="compositionally biased region" description="Basic and acidic residues" evidence="1">
    <location>
        <begin position="433"/>
        <end position="445"/>
    </location>
</feature>
<evidence type="ECO:0000256" key="1">
    <source>
        <dbReference type="SAM" id="MobiDB-lite"/>
    </source>
</evidence>
<dbReference type="EMBL" id="CAJPDR010000092">
    <property type="protein sequence ID" value="CAF9916624.1"/>
    <property type="molecule type" value="Genomic_DNA"/>
</dbReference>
<protein>
    <submittedName>
        <fullName evidence="2">Uncharacterized protein</fullName>
    </submittedName>
</protein>
<gene>
    <name evidence="2" type="ORF">ALECFALPRED_010804</name>
</gene>
<evidence type="ECO:0000313" key="3">
    <source>
        <dbReference type="Proteomes" id="UP000664203"/>
    </source>
</evidence>
<accession>A0A8H3F212</accession>
<name>A0A8H3F212_9LECA</name>
<feature type="compositionally biased region" description="Basic residues" evidence="1">
    <location>
        <begin position="714"/>
        <end position="723"/>
    </location>
</feature>
<sequence>MSVRSLLENAPLGTPPNSRNTSFRDNQAAEAPGTPLPDLGTPSVNGSAVAIPDAEVVSPSARLNSVRPEDDANNDDDEGVRTALSAEAPMLLPASFPTHPVYYPASAFFQVDTAAAGVQPYFNGSRFVEASQLLLARFTRHPVYNPASALIRADTTAAGVHLYFNGPRTHANGDYEAILAAVRDAFLNAALIDFSCVAGQGKGKGRDPKFCDTEPTENGNTEKDVAEISNAADILLRLRHIGDELNVVSELLGTSPPKCKVCTVERLCTDCLQVPWRQRAHPVSPPTVVEDESEHLYSSESEDEGPLLSAARKIGFSTSCHGNHLQHSAHDGNAVFDLLSLSSQGDQRFGLRHQNRGLDDDGEAKCRRCGLVRDPARVRYVEGYRKLGYERFEREDTVSVDDDAMGSQQHGRHGAAESDGEISSRPPKLSQKTIERLERERRAWRPESNTSIATSSDSSMTVTGVVEPIRLPLYAEESTTRASANASAVTDPEATAEPNASTSPPSSSRRLSYRDQRTGVSYPMASDFVDLTTTSSSPPPSTRQTRPKKAKPSPLKQVEAAVETHPAPTGRGGRVSKRHSSTQSRRGTRISARAHAHRAELTNEWVRMGLPDPTPSENRTGDVAAAEAGTGPWTPKKRTRNAPLTPPTTGRKRKAAIQAVEVEEPSPSQQKTRMGKAVPTSAQAGDDGRGSVDGEGQSVEREVEEGRGKMERKGKGRASAKHR</sequence>
<proteinExistence type="predicted"/>
<reference evidence="2" key="1">
    <citation type="submission" date="2021-03" db="EMBL/GenBank/DDBJ databases">
        <authorList>
            <person name="Tagirdzhanova G."/>
        </authorList>
    </citation>
    <scope>NUCLEOTIDE SEQUENCE</scope>
</reference>
<feature type="compositionally biased region" description="Low complexity" evidence="1">
    <location>
        <begin position="448"/>
        <end position="461"/>
    </location>
</feature>
<evidence type="ECO:0000313" key="2">
    <source>
        <dbReference type="EMBL" id="CAF9916624.1"/>
    </source>
</evidence>
<comment type="caution">
    <text evidence="2">The sequence shown here is derived from an EMBL/GenBank/DDBJ whole genome shotgun (WGS) entry which is preliminary data.</text>
</comment>
<feature type="compositionally biased region" description="Basic residues" evidence="1">
    <location>
        <begin position="574"/>
        <end position="595"/>
    </location>
</feature>
<dbReference type="OrthoDB" id="5414343at2759"/>
<feature type="region of interest" description="Disordered" evidence="1">
    <location>
        <begin position="612"/>
        <end position="723"/>
    </location>
</feature>
<keyword evidence="3" id="KW-1185">Reference proteome</keyword>
<feature type="compositionally biased region" description="Basic and acidic residues" evidence="1">
    <location>
        <begin position="686"/>
        <end position="713"/>
    </location>
</feature>
<dbReference type="Proteomes" id="UP000664203">
    <property type="component" value="Unassembled WGS sequence"/>
</dbReference>
<organism evidence="2 3">
    <name type="scientific">Alectoria fallacina</name>
    <dbReference type="NCBI Taxonomy" id="1903189"/>
    <lineage>
        <taxon>Eukaryota</taxon>
        <taxon>Fungi</taxon>
        <taxon>Dikarya</taxon>
        <taxon>Ascomycota</taxon>
        <taxon>Pezizomycotina</taxon>
        <taxon>Lecanoromycetes</taxon>
        <taxon>OSLEUM clade</taxon>
        <taxon>Lecanoromycetidae</taxon>
        <taxon>Lecanorales</taxon>
        <taxon>Lecanorineae</taxon>
        <taxon>Parmeliaceae</taxon>
        <taxon>Alectoria</taxon>
    </lineage>
</organism>